<dbReference type="InterPro" id="IPR001123">
    <property type="entry name" value="LeuE-type"/>
</dbReference>
<reference evidence="7 8" key="1">
    <citation type="submission" date="2020-03" db="EMBL/GenBank/DDBJ databases">
        <title>Roseomonas selenitidurans sp. nov. isolated from urban soil.</title>
        <authorList>
            <person name="Liu H."/>
        </authorList>
    </citation>
    <scope>NUCLEOTIDE SEQUENCE [LARGE SCALE GENOMIC DNA]</scope>
    <source>
        <strain evidence="7 8">BU-1</strain>
    </source>
</reference>
<evidence type="ECO:0000256" key="6">
    <source>
        <dbReference type="SAM" id="Phobius"/>
    </source>
</evidence>
<dbReference type="PANTHER" id="PTHR30086:SF20">
    <property type="entry name" value="ARGININE EXPORTER PROTEIN ARGO-RELATED"/>
    <property type="match status" value="1"/>
</dbReference>
<feature type="transmembrane region" description="Helical" evidence="6">
    <location>
        <begin position="63"/>
        <end position="84"/>
    </location>
</feature>
<dbReference type="EMBL" id="JAAVNE010000069">
    <property type="protein sequence ID" value="NKC34189.1"/>
    <property type="molecule type" value="Genomic_DNA"/>
</dbReference>
<keyword evidence="4 6" id="KW-1133">Transmembrane helix</keyword>
<keyword evidence="8" id="KW-1185">Reference proteome</keyword>
<feature type="transmembrane region" description="Helical" evidence="6">
    <location>
        <begin position="6"/>
        <end position="28"/>
    </location>
</feature>
<feature type="transmembrane region" description="Helical" evidence="6">
    <location>
        <begin position="40"/>
        <end position="57"/>
    </location>
</feature>
<evidence type="ECO:0000313" key="7">
    <source>
        <dbReference type="EMBL" id="NKC34189.1"/>
    </source>
</evidence>
<proteinExistence type="predicted"/>
<feature type="transmembrane region" description="Helical" evidence="6">
    <location>
        <begin position="140"/>
        <end position="161"/>
    </location>
</feature>
<feature type="transmembrane region" description="Helical" evidence="6">
    <location>
        <begin position="181"/>
        <end position="197"/>
    </location>
</feature>
<evidence type="ECO:0000256" key="3">
    <source>
        <dbReference type="ARBA" id="ARBA00022692"/>
    </source>
</evidence>
<comment type="subcellular location">
    <subcellularLocation>
        <location evidence="1">Cell membrane</location>
        <topology evidence="1">Multi-pass membrane protein</topology>
    </subcellularLocation>
</comment>
<protein>
    <submittedName>
        <fullName evidence="7">LysE family translocator</fullName>
    </submittedName>
</protein>
<dbReference type="PANTHER" id="PTHR30086">
    <property type="entry name" value="ARGININE EXPORTER PROTEIN ARGO"/>
    <property type="match status" value="1"/>
</dbReference>
<comment type="caution">
    <text evidence="7">The sequence shown here is derived from an EMBL/GenBank/DDBJ whole genome shotgun (WGS) entry which is preliminary data.</text>
</comment>
<keyword evidence="5 6" id="KW-0472">Membrane</keyword>
<dbReference type="RefSeq" id="WP_168034904.1">
    <property type="nucleotide sequence ID" value="NZ_JAAVNE010000069.1"/>
</dbReference>
<evidence type="ECO:0000313" key="8">
    <source>
        <dbReference type="Proteomes" id="UP000787635"/>
    </source>
</evidence>
<gene>
    <name evidence="7" type="ORF">HEQ75_25250</name>
</gene>
<evidence type="ECO:0000256" key="2">
    <source>
        <dbReference type="ARBA" id="ARBA00022475"/>
    </source>
</evidence>
<evidence type="ECO:0000256" key="4">
    <source>
        <dbReference type="ARBA" id="ARBA00022989"/>
    </source>
</evidence>
<keyword evidence="2" id="KW-1003">Cell membrane</keyword>
<evidence type="ECO:0000256" key="5">
    <source>
        <dbReference type="ARBA" id="ARBA00023136"/>
    </source>
</evidence>
<sequence length="198" mass="20422">MPIETILALGLFAVVSSLGPGPSNFLLLASGANFGLRRTLPQLLGVSAGLCTVMLGVGAGLGLLLAAVPALALAVKLAGAAWLLRLAWRIGTARAMGGAGQAPARPIGFLESAGFQWMNPKAWLAAVTAMAIYAQPDSPVISVLVVSLAVALGVLPSLLLWAGMGVALRDLLADPRWLRRFNIAMALLLVASLLPLVW</sequence>
<accession>A0ABX1EAE3</accession>
<organism evidence="7 8">
    <name type="scientific">Falsiroseomonas selenitidurans</name>
    <dbReference type="NCBI Taxonomy" id="2716335"/>
    <lineage>
        <taxon>Bacteria</taxon>
        <taxon>Pseudomonadati</taxon>
        <taxon>Pseudomonadota</taxon>
        <taxon>Alphaproteobacteria</taxon>
        <taxon>Acetobacterales</taxon>
        <taxon>Roseomonadaceae</taxon>
        <taxon>Falsiroseomonas</taxon>
    </lineage>
</organism>
<dbReference type="Pfam" id="PF01810">
    <property type="entry name" value="LysE"/>
    <property type="match status" value="1"/>
</dbReference>
<keyword evidence="3 6" id="KW-0812">Transmembrane</keyword>
<name>A0ABX1EAE3_9PROT</name>
<evidence type="ECO:0000256" key="1">
    <source>
        <dbReference type="ARBA" id="ARBA00004651"/>
    </source>
</evidence>
<dbReference type="Proteomes" id="UP000787635">
    <property type="component" value="Unassembled WGS sequence"/>
</dbReference>